<dbReference type="InterPro" id="IPR025403">
    <property type="entry name" value="TgpA-like_C"/>
</dbReference>
<dbReference type="EMBL" id="CP036402">
    <property type="protein sequence ID" value="QBI21198.1"/>
    <property type="molecule type" value="Genomic_DNA"/>
</dbReference>
<dbReference type="Proteomes" id="UP000291469">
    <property type="component" value="Chromosome"/>
</dbReference>
<name>A0A411YIU9_9ACTN</name>
<gene>
    <name evidence="2" type="ORF">ER308_17565</name>
</gene>
<evidence type="ECO:0000313" key="3">
    <source>
        <dbReference type="Proteomes" id="UP000291469"/>
    </source>
</evidence>
<evidence type="ECO:0000313" key="2">
    <source>
        <dbReference type="EMBL" id="QBI21198.1"/>
    </source>
</evidence>
<sequence>MLGLLVLAGGIVLAVVLLVRALRRVRASTGTRARADTLEGRTAASWRSLAEAHEHDGEWRDALRCHYRALLAELVAAERVEEVPGRTPREYLAAVSEDAPAFTSPLEAATDAFEAAWYGHQPVGPDDVEDVRARDAEIRALLGSTTAARGTVGTGAPS</sequence>
<dbReference type="KEGG" id="erz:ER308_17565"/>
<dbReference type="AlphaFoldDB" id="A0A411YIU9"/>
<dbReference type="OrthoDB" id="3389322at2"/>
<dbReference type="RefSeq" id="WP_131156191.1">
    <property type="nucleotide sequence ID" value="NZ_CP036402.1"/>
</dbReference>
<reference evidence="2 3" key="1">
    <citation type="submission" date="2019-01" db="EMBL/GenBank/DDBJ databases">
        <title>Egibacter rhizosphaerae EGI 80759T.</title>
        <authorList>
            <person name="Chen D.-D."/>
            <person name="Tian Y."/>
            <person name="Jiao J.-Y."/>
            <person name="Zhang X.-T."/>
            <person name="Zhang Y.-G."/>
            <person name="Zhang Y."/>
            <person name="Xiao M."/>
            <person name="Shu W.-S."/>
            <person name="Li W.-J."/>
        </authorList>
    </citation>
    <scope>NUCLEOTIDE SEQUENCE [LARGE SCALE GENOMIC DNA]</scope>
    <source>
        <strain evidence="2 3">EGI 80759</strain>
    </source>
</reference>
<dbReference type="Pfam" id="PF13559">
    <property type="entry name" value="DUF4129"/>
    <property type="match status" value="1"/>
</dbReference>
<protein>
    <submittedName>
        <fullName evidence="2">DUF4129 domain-containing protein</fullName>
    </submittedName>
</protein>
<keyword evidence="3" id="KW-1185">Reference proteome</keyword>
<accession>A0A411YIU9</accession>
<feature type="domain" description="Protein-glutamine gamma-glutamyltransferase-like C-terminal" evidence="1">
    <location>
        <begin position="67"/>
        <end position="135"/>
    </location>
</feature>
<proteinExistence type="predicted"/>
<organism evidence="2 3">
    <name type="scientific">Egibacter rhizosphaerae</name>
    <dbReference type="NCBI Taxonomy" id="1670831"/>
    <lineage>
        <taxon>Bacteria</taxon>
        <taxon>Bacillati</taxon>
        <taxon>Actinomycetota</taxon>
        <taxon>Nitriliruptoria</taxon>
        <taxon>Egibacterales</taxon>
        <taxon>Egibacteraceae</taxon>
        <taxon>Egibacter</taxon>
    </lineage>
</organism>
<evidence type="ECO:0000259" key="1">
    <source>
        <dbReference type="Pfam" id="PF13559"/>
    </source>
</evidence>